<name>A0A9X6RKP4_HYPEX</name>
<evidence type="ECO:0000313" key="1">
    <source>
        <dbReference type="EMBL" id="OWA51185.1"/>
    </source>
</evidence>
<sequence length="337" mass="37567">MSRDSLANDAECSSNPVPWMLNAGDQCWNLSSEKTVTIQPDCSAPEPALTFSPSKEWHLAYTGTASGLNLLCVEKPSPPPPPPPAIDVHTLHLNSVVTANLQSLLLTVGGHVGLEVASLVVNPREDGENSGGTTVVERFTLDREEIVKEPENPQVEDCTSSTVICETENRIFCNSSCEMSEMPVPVPSVDVLLYHRNEQSDTNYIKFDSDITSRTLLDAIPSLVLVPLDADLEKMTEWYVISRTCGHHVRRRVSLQVLSDSRLKITFNQSTIPAIGIPLPEAMIEIPPSHRFWREKSKRRLTIYHDAARLKLVSRRKSDRDRLLSRLADVSQRGNFF</sequence>
<gene>
    <name evidence="1" type="ORF">BV898_15678</name>
</gene>
<protein>
    <submittedName>
        <fullName evidence="1">Uncharacterized protein</fullName>
    </submittedName>
</protein>
<reference evidence="2" key="1">
    <citation type="submission" date="2017-01" db="EMBL/GenBank/DDBJ databases">
        <title>Comparative genomics of anhydrobiosis in the tardigrade Hypsibius dujardini.</title>
        <authorList>
            <person name="Yoshida Y."/>
            <person name="Koutsovoulos G."/>
            <person name="Laetsch D."/>
            <person name="Stevens L."/>
            <person name="Kumar S."/>
            <person name="Horikawa D."/>
            <person name="Ishino K."/>
            <person name="Komine S."/>
            <person name="Tomita M."/>
            <person name="Blaxter M."/>
            <person name="Arakawa K."/>
        </authorList>
    </citation>
    <scope>NUCLEOTIDE SEQUENCE [LARGE SCALE GENOMIC DNA]</scope>
    <source>
        <strain evidence="2">Z151</strain>
    </source>
</reference>
<accession>A0A9X6RKP4</accession>
<comment type="caution">
    <text evidence="1">The sequence shown here is derived from an EMBL/GenBank/DDBJ whole genome shotgun (WGS) entry which is preliminary data.</text>
</comment>
<dbReference type="Proteomes" id="UP000192578">
    <property type="component" value="Unassembled WGS sequence"/>
</dbReference>
<evidence type="ECO:0000313" key="2">
    <source>
        <dbReference type="Proteomes" id="UP000192578"/>
    </source>
</evidence>
<dbReference type="AlphaFoldDB" id="A0A9X6RKP4"/>
<proteinExistence type="predicted"/>
<organism evidence="1 2">
    <name type="scientific">Hypsibius exemplaris</name>
    <name type="common">Freshwater tardigrade</name>
    <dbReference type="NCBI Taxonomy" id="2072580"/>
    <lineage>
        <taxon>Eukaryota</taxon>
        <taxon>Metazoa</taxon>
        <taxon>Ecdysozoa</taxon>
        <taxon>Tardigrada</taxon>
        <taxon>Eutardigrada</taxon>
        <taxon>Parachela</taxon>
        <taxon>Hypsibioidea</taxon>
        <taxon>Hypsibiidae</taxon>
        <taxon>Hypsibius</taxon>
    </lineage>
</organism>
<keyword evidence="2" id="KW-1185">Reference proteome</keyword>
<dbReference type="EMBL" id="MTYJ01000217">
    <property type="protein sequence ID" value="OWA51185.1"/>
    <property type="molecule type" value="Genomic_DNA"/>
</dbReference>